<feature type="region of interest" description="Disordered" evidence="1">
    <location>
        <begin position="66"/>
        <end position="102"/>
    </location>
</feature>
<feature type="region of interest" description="Disordered" evidence="1">
    <location>
        <begin position="323"/>
        <end position="343"/>
    </location>
</feature>
<gene>
    <name evidence="3" type="ORF">GALMADRAFT_137520</name>
</gene>
<feature type="compositionally biased region" description="Low complexity" evidence="1">
    <location>
        <begin position="231"/>
        <end position="244"/>
    </location>
</feature>
<dbReference type="Proteomes" id="UP000027222">
    <property type="component" value="Unassembled WGS sequence"/>
</dbReference>
<evidence type="ECO:0000256" key="2">
    <source>
        <dbReference type="SAM" id="SignalP"/>
    </source>
</evidence>
<name>A0A067TF10_GALM3</name>
<reference evidence="4" key="1">
    <citation type="journal article" date="2014" name="Proc. Natl. Acad. Sci. U.S.A.">
        <title>Extensive sampling of basidiomycete genomes demonstrates inadequacy of the white-rot/brown-rot paradigm for wood decay fungi.</title>
        <authorList>
            <person name="Riley R."/>
            <person name="Salamov A.A."/>
            <person name="Brown D.W."/>
            <person name="Nagy L.G."/>
            <person name="Floudas D."/>
            <person name="Held B.W."/>
            <person name="Levasseur A."/>
            <person name="Lombard V."/>
            <person name="Morin E."/>
            <person name="Otillar R."/>
            <person name="Lindquist E.A."/>
            <person name="Sun H."/>
            <person name="LaButti K.M."/>
            <person name="Schmutz J."/>
            <person name="Jabbour D."/>
            <person name="Luo H."/>
            <person name="Baker S.E."/>
            <person name="Pisabarro A.G."/>
            <person name="Walton J.D."/>
            <person name="Blanchette R.A."/>
            <person name="Henrissat B."/>
            <person name="Martin F."/>
            <person name="Cullen D."/>
            <person name="Hibbett D.S."/>
            <person name="Grigoriev I.V."/>
        </authorList>
    </citation>
    <scope>NUCLEOTIDE SEQUENCE [LARGE SCALE GENOMIC DNA]</scope>
    <source>
        <strain evidence="4">CBS 339.88</strain>
    </source>
</reference>
<evidence type="ECO:0000313" key="3">
    <source>
        <dbReference type="EMBL" id="KDR78449.1"/>
    </source>
</evidence>
<proteinExistence type="predicted"/>
<evidence type="ECO:0000313" key="4">
    <source>
        <dbReference type="Proteomes" id="UP000027222"/>
    </source>
</evidence>
<organism evidence="3 4">
    <name type="scientific">Galerina marginata (strain CBS 339.88)</name>
    <dbReference type="NCBI Taxonomy" id="685588"/>
    <lineage>
        <taxon>Eukaryota</taxon>
        <taxon>Fungi</taxon>
        <taxon>Dikarya</taxon>
        <taxon>Basidiomycota</taxon>
        <taxon>Agaricomycotina</taxon>
        <taxon>Agaricomycetes</taxon>
        <taxon>Agaricomycetidae</taxon>
        <taxon>Agaricales</taxon>
        <taxon>Agaricineae</taxon>
        <taxon>Strophariaceae</taxon>
        <taxon>Galerina</taxon>
    </lineage>
</organism>
<feature type="signal peptide" evidence="2">
    <location>
        <begin position="1"/>
        <end position="15"/>
    </location>
</feature>
<keyword evidence="2" id="KW-0732">Signal</keyword>
<dbReference type="HOGENOM" id="CLU_771717_0_0_1"/>
<evidence type="ECO:0000256" key="1">
    <source>
        <dbReference type="SAM" id="MobiDB-lite"/>
    </source>
</evidence>
<dbReference type="EMBL" id="KL142374">
    <property type="protein sequence ID" value="KDR78449.1"/>
    <property type="molecule type" value="Genomic_DNA"/>
</dbReference>
<feature type="chain" id="PRO_5012881416" evidence="2">
    <location>
        <begin position="16"/>
        <end position="359"/>
    </location>
</feature>
<protein>
    <submittedName>
        <fullName evidence="3">Uncharacterized protein</fullName>
    </submittedName>
</protein>
<feature type="region of interest" description="Disordered" evidence="1">
    <location>
        <begin position="231"/>
        <end position="250"/>
    </location>
</feature>
<feature type="compositionally biased region" description="Low complexity" evidence="1">
    <location>
        <begin position="332"/>
        <end position="343"/>
    </location>
</feature>
<sequence>MRLLLLIAWSEAVDAEYYLHSRCIRGRKFGAIAVTKSKTNTPHKHTSSRPTCSLSASLLAPIETLPPHPLRRALPPQPQPQPQLSSTGRPRRHTGDPRRARARGFLPASPGFLLGLQAIGFEDGGGSLLRRRDEAGYYGARQGKLIMERLPDQQLYELIFLFLQLDRLQADSTTRPRRCLQSRSRSCRSRRTGRCFFVGLVDNITGDPAASSSSSSSLSPHPNRDAHMQMLNQRRQQQQQVQQQHMRHLNKQAHGDLSSNAAIVRLKSVLGSSSSSWSYSSSSIPGPGLSFGLSGFDLGMTCFIWVLEAGFRAGGSGSGTEGLNDSLPLLGPTSPSRSRPVSPTALVADLSSRLASALG</sequence>
<accession>A0A067TF10</accession>
<dbReference type="AlphaFoldDB" id="A0A067TF10"/>
<keyword evidence="4" id="KW-1185">Reference proteome</keyword>